<reference evidence="1" key="1">
    <citation type="submission" date="2022-05" db="EMBL/GenBank/DDBJ databases">
        <title>Chromosome-level genome of Chaenocephalus aceratus.</title>
        <authorList>
            <person name="Park H."/>
        </authorList>
    </citation>
    <scope>NUCLEOTIDE SEQUENCE</scope>
    <source>
        <strain evidence="1">KU_202001</strain>
    </source>
</reference>
<evidence type="ECO:0000313" key="2">
    <source>
        <dbReference type="Proteomes" id="UP001057452"/>
    </source>
</evidence>
<gene>
    <name evidence="1" type="ORF">KUCAC02_012520</name>
</gene>
<accession>A0ACB9XAW1</accession>
<evidence type="ECO:0000313" key="1">
    <source>
        <dbReference type="EMBL" id="KAI4823968.1"/>
    </source>
</evidence>
<sequence length="144" mass="15948">MCESAERASQGQQEQQLNIHGGEKFSPPVKTFKGSLGAKSTTPEPSHTRHTHTPTGLSGGEGPKNKKVKKEDKVVRGEKSRPEIRLTGRVEEEQAVALTAGGRKRVVEGCKEDKRKRRSCGHFEEVEGERGTGTQQEREKRLCE</sequence>
<dbReference type="EMBL" id="CM043791">
    <property type="protein sequence ID" value="KAI4823968.1"/>
    <property type="molecule type" value="Genomic_DNA"/>
</dbReference>
<dbReference type="Proteomes" id="UP001057452">
    <property type="component" value="Chromosome 7"/>
</dbReference>
<organism evidence="1 2">
    <name type="scientific">Chaenocephalus aceratus</name>
    <name type="common">Blackfin icefish</name>
    <name type="synonym">Chaenichthys aceratus</name>
    <dbReference type="NCBI Taxonomy" id="36190"/>
    <lineage>
        <taxon>Eukaryota</taxon>
        <taxon>Metazoa</taxon>
        <taxon>Chordata</taxon>
        <taxon>Craniata</taxon>
        <taxon>Vertebrata</taxon>
        <taxon>Euteleostomi</taxon>
        <taxon>Actinopterygii</taxon>
        <taxon>Neopterygii</taxon>
        <taxon>Teleostei</taxon>
        <taxon>Neoteleostei</taxon>
        <taxon>Acanthomorphata</taxon>
        <taxon>Eupercaria</taxon>
        <taxon>Perciformes</taxon>
        <taxon>Notothenioidei</taxon>
        <taxon>Channichthyidae</taxon>
        <taxon>Chaenocephalus</taxon>
    </lineage>
</organism>
<comment type="caution">
    <text evidence="1">The sequence shown here is derived from an EMBL/GenBank/DDBJ whole genome shotgun (WGS) entry which is preliminary data.</text>
</comment>
<proteinExistence type="predicted"/>
<keyword evidence="2" id="KW-1185">Reference proteome</keyword>
<name>A0ACB9XAW1_CHAAC</name>
<protein>
    <submittedName>
        <fullName evidence="1">Uncharacterized protein</fullName>
    </submittedName>
</protein>